<dbReference type="Proteomes" id="UP001224775">
    <property type="component" value="Unassembled WGS sequence"/>
</dbReference>
<dbReference type="PROSITE" id="PS51257">
    <property type="entry name" value="PROKAR_LIPOPROTEIN"/>
    <property type="match status" value="1"/>
</dbReference>
<feature type="transmembrane region" description="Helical" evidence="1">
    <location>
        <begin position="482"/>
        <end position="503"/>
    </location>
</feature>
<proteinExistence type="predicted"/>
<dbReference type="EMBL" id="JATAAI010000010">
    <property type="protein sequence ID" value="KAK1742893.1"/>
    <property type="molecule type" value="Genomic_DNA"/>
</dbReference>
<protein>
    <recommendedName>
        <fullName evidence="5">Iron-sulfur cluster biosynthesis family protein</fullName>
    </recommendedName>
</protein>
<name>A0AAD8YBT2_9STRA</name>
<organism evidence="3 4">
    <name type="scientific">Skeletonema marinoi</name>
    <dbReference type="NCBI Taxonomy" id="267567"/>
    <lineage>
        <taxon>Eukaryota</taxon>
        <taxon>Sar</taxon>
        <taxon>Stramenopiles</taxon>
        <taxon>Ochrophyta</taxon>
        <taxon>Bacillariophyta</taxon>
        <taxon>Coscinodiscophyceae</taxon>
        <taxon>Thalassiosirophycidae</taxon>
        <taxon>Thalassiosirales</taxon>
        <taxon>Skeletonemataceae</taxon>
        <taxon>Skeletonema</taxon>
        <taxon>Skeletonema marinoi-dohrnii complex</taxon>
    </lineage>
</organism>
<evidence type="ECO:0000313" key="4">
    <source>
        <dbReference type="Proteomes" id="UP001224775"/>
    </source>
</evidence>
<feature type="chain" id="PRO_5041974142" description="Iron-sulfur cluster biosynthesis family protein" evidence="2">
    <location>
        <begin position="32"/>
        <end position="593"/>
    </location>
</feature>
<reference evidence="3" key="1">
    <citation type="submission" date="2023-06" db="EMBL/GenBank/DDBJ databases">
        <title>Survivors Of The Sea: Transcriptome response of Skeletonema marinoi to long-term dormancy.</title>
        <authorList>
            <person name="Pinder M.I.M."/>
            <person name="Kourtchenko O."/>
            <person name="Robertson E.K."/>
            <person name="Larsson T."/>
            <person name="Maumus F."/>
            <person name="Osuna-Cruz C.M."/>
            <person name="Vancaester E."/>
            <person name="Stenow R."/>
            <person name="Vandepoele K."/>
            <person name="Ploug H."/>
            <person name="Bruchert V."/>
            <person name="Godhe A."/>
            <person name="Topel M."/>
        </authorList>
    </citation>
    <scope>NUCLEOTIDE SEQUENCE</scope>
    <source>
        <strain evidence="3">R05AC</strain>
    </source>
</reference>
<evidence type="ECO:0000313" key="3">
    <source>
        <dbReference type="EMBL" id="KAK1742893.1"/>
    </source>
</evidence>
<keyword evidence="1" id="KW-0812">Transmembrane</keyword>
<dbReference type="AlphaFoldDB" id="A0AAD8YBT2"/>
<keyword evidence="2" id="KW-0732">Signal</keyword>
<feature type="transmembrane region" description="Helical" evidence="1">
    <location>
        <begin position="171"/>
        <end position="193"/>
    </location>
</feature>
<dbReference type="PANTHER" id="PTHR47380">
    <property type="entry name" value="OS02G0533000 PROTEIN"/>
    <property type="match status" value="1"/>
</dbReference>
<gene>
    <name evidence="3" type="ORF">QTG54_006490</name>
</gene>
<dbReference type="InterPro" id="IPR044200">
    <property type="entry name" value="At5g03900-like"/>
</dbReference>
<keyword evidence="1" id="KW-1133">Transmembrane helix</keyword>
<evidence type="ECO:0008006" key="5">
    <source>
        <dbReference type="Google" id="ProtNLM"/>
    </source>
</evidence>
<keyword evidence="1" id="KW-0472">Membrane</keyword>
<evidence type="ECO:0000256" key="1">
    <source>
        <dbReference type="SAM" id="Phobius"/>
    </source>
</evidence>
<accession>A0AAD8YBT2</accession>
<comment type="caution">
    <text evidence="3">The sequence shown here is derived from an EMBL/GenBank/DDBJ whole genome shotgun (WGS) entry which is preliminary data.</text>
</comment>
<sequence>MVKNSSQSRSSTSSLVIAAALLCASSSSCNGFSLIRSPMAVAPKGISLTTSRISAVTPLHSSTNGIMPYYNELMEKIPPKKVIDAIDKSKGPVVASDLATSAGISLTQARKDLTTLASLTRGDIAVSSDGDLIYTFPSDVNSVLSSNSAKFRAMTTWKEKIVPPLFYATKVGFGVVLLVSLFAIFSSIFFIMTSGGGNRDDDRRDDRRGGGMPMGFGGFFGPSPFDFFYYRPYYSRYYYSPTDSRSRRDPEDMGFLESVFSYVFGDGDPNGDVEERRLALVGEMIRLNGGAVTAEQLAPFCDDAPMPLDNGEEERAYVDESFVLPIVTQLDGEPQVTDEGDIVYVFPELMKTSTSKSVPNLSSEERRESRILRRAGLDEDASTEVIKRLLMMNRISTRGALERGDLVDILEEVLPDDNTSDVDVDDPTLLMEREYKFSLASSIQTILAGGLGVVNLGGALYLGNLLGQYALYGVRLPSYMGLVQQFFPLLLAYAVLFNAIPLVRNIWVSRQNVKIQQRNEVRRSWKSLLEQKAGSVKRKMMAAARMGKKLKQLGAGGRDIVFDTSKDFAEIETVKEKDEMKEFDKLLEEKAWE</sequence>
<dbReference type="PANTHER" id="PTHR47380:SF4">
    <property type="entry name" value="OS02G0533000 PROTEIN"/>
    <property type="match status" value="1"/>
</dbReference>
<feature type="transmembrane region" description="Helical" evidence="1">
    <location>
        <begin position="439"/>
        <end position="462"/>
    </location>
</feature>
<keyword evidence="4" id="KW-1185">Reference proteome</keyword>
<feature type="signal peptide" evidence="2">
    <location>
        <begin position="1"/>
        <end position="31"/>
    </location>
</feature>
<evidence type="ECO:0000256" key="2">
    <source>
        <dbReference type="SAM" id="SignalP"/>
    </source>
</evidence>